<proteinExistence type="predicted"/>
<keyword evidence="2" id="KW-1185">Reference proteome</keyword>
<comment type="caution">
    <text evidence="1">The sequence shown here is derived from an EMBL/GenBank/DDBJ whole genome shotgun (WGS) entry which is preliminary data.</text>
</comment>
<sequence>MLQFISNLLKGSAPDHSPRFNYPPAKLDRYTDNELIDWVNWFCKLFPKKSYFKQSEEVTEQHIGMYKHYLKEKDQKGWVHMQDLNEFTCIYEWAFERMDYCKEIAELFTWVEPFPVKNFRKPSVVMFIPSFCHIYSKYSKEEDREDGEEEMYKFYLCLHENLPMGELIPKNNTKTFDTFATWCFEHADVARTFLRKQQPNFLFPQDGDQEIVGEPY</sequence>
<protein>
    <submittedName>
        <fullName evidence="1">Uncharacterized protein</fullName>
    </submittedName>
</protein>
<organism evidence="1 2">
    <name type="scientific">Hymenoscyphus fraxineus</name>
    <dbReference type="NCBI Taxonomy" id="746836"/>
    <lineage>
        <taxon>Eukaryota</taxon>
        <taxon>Fungi</taxon>
        <taxon>Dikarya</taxon>
        <taxon>Ascomycota</taxon>
        <taxon>Pezizomycotina</taxon>
        <taxon>Leotiomycetes</taxon>
        <taxon>Helotiales</taxon>
        <taxon>Helotiaceae</taxon>
        <taxon>Hymenoscyphus</taxon>
    </lineage>
</organism>
<dbReference type="Proteomes" id="UP000696280">
    <property type="component" value="Unassembled WGS sequence"/>
</dbReference>
<evidence type="ECO:0000313" key="1">
    <source>
        <dbReference type="EMBL" id="CAG8952457.1"/>
    </source>
</evidence>
<dbReference type="AlphaFoldDB" id="A0A9N9KUW7"/>
<name>A0A9N9KUW7_9HELO</name>
<reference evidence="1" key="1">
    <citation type="submission" date="2021-07" db="EMBL/GenBank/DDBJ databases">
        <authorList>
            <person name="Durling M."/>
        </authorList>
    </citation>
    <scope>NUCLEOTIDE SEQUENCE</scope>
</reference>
<dbReference type="EMBL" id="CAJVRL010000045">
    <property type="protein sequence ID" value="CAG8952457.1"/>
    <property type="molecule type" value="Genomic_DNA"/>
</dbReference>
<evidence type="ECO:0000313" key="2">
    <source>
        <dbReference type="Proteomes" id="UP000696280"/>
    </source>
</evidence>
<gene>
    <name evidence="1" type="ORF">HYFRA_00001204</name>
</gene>
<accession>A0A9N9KUW7</accession>